<evidence type="ECO:0000256" key="1">
    <source>
        <dbReference type="ARBA" id="ARBA00022723"/>
    </source>
</evidence>
<evidence type="ECO:0000256" key="5">
    <source>
        <dbReference type="ARBA" id="ARBA00023186"/>
    </source>
</evidence>
<dbReference type="InterPro" id="IPR018253">
    <property type="entry name" value="DnaJ_domain_CS"/>
</dbReference>
<evidence type="ECO:0000256" key="3">
    <source>
        <dbReference type="ARBA" id="ARBA00022771"/>
    </source>
</evidence>
<evidence type="ECO:0000259" key="8">
    <source>
        <dbReference type="PROSITE" id="PS51188"/>
    </source>
</evidence>
<dbReference type="PROSITE" id="PS51188">
    <property type="entry name" value="ZF_CR"/>
    <property type="match status" value="1"/>
</dbReference>
<dbReference type="SUPFAM" id="SSF49493">
    <property type="entry name" value="HSP40/DnaJ peptide-binding domain"/>
    <property type="match status" value="2"/>
</dbReference>
<dbReference type="FunFam" id="1.10.287.110:FF:000037">
    <property type="entry name" value="Chaperone protein dnaJ A6 chloroplastic"/>
    <property type="match status" value="1"/>
</dbReference>
<dbReference type="InterPro" id="IPR001623">
    <property type="entry name" value="DnaJ_domain"/>
</dbReference>
<keyword evidence="1 6" id="KW-0479">Metal-binding</keyword>
<protein>
    <submittedName>
        <fullName evidence="9">Chaperone protein DnaJ</fullName>
    </submittedName>
</protein>
<keyword evidence="3 6" id="KW-0863">Zinc-finger</keyword>
<feature type="non-terminal residue" evidence="9">
    <location>
        <position position="1"/>
    </location>
</feature>
<name>A0A1D1XU00_9ARAE</name>
<dbReference type="GO" id="GO:0051082">
    <property type="term" value="F:unfolded protein binding"/>
    <property type="evidence" value="ECO:0007669"/>
    <property type="project" value="InterPro"/>
</dbReference>
<dbReference type="GO" id="GO:0042026">
    <property type="term" value="P:protein refolding"/>
    <property type="evidence" value="ECO:0007669"/>
    <property type="project" value="TreeGrafter"/>
</dbReference>
<dbReference type="GO" id="GO:0008270">
    <property type="term" value="F:zinc ion binding"/>
    <property type="evidence" value="ECO:0007669"/>
    <property type="project" value="UniProtKB-KW"/>
</dbReference>
<dbReference type="InterPro" id="IPR012724">
    <property type="entry name" value="DnaJ"/>
</dbReference>
<dbReference type="Pfam" id="PF01556">
    <property type="entry name" value="DnaJ_C"/>
    <property type="match status" value="1"/>
</dbReference>
<dbReference type="PANTHER" id="PTHR43096">
    <property type="entry name" value="DNAJ HOMOLOG 1, MITOCHONDRIAL-RELATED"/>
    <property type="match status" value="1"/>
</dbReference>
<evidence type="ECO:0000256" key="6">
    <source>
        <dbReference type="PROSITE-ProRule" id="PRU00546"/>
    </source>
</evidence>
<evidence type="ECO:0000256" key="2">
    <source>
        <dbReference type="ARBA" id="ARBA00022737"/>
    </source>
</evidence>
<feature type="zinc finger region" description="CR-type" evidence="6">
    <location>
        <begin position="276"/>
        <end position="358"/>
    </location>
</feature>
<dbReference type="PRINTS" id="PR00625">
    <property type="entry name" value="JDOMAIN"/>
</dbReference>
<dbReference type="Pfam" id="PF00684">
    <property type="entry name" value="DnaJ_CXXCXGXG"/>
    <property type="match status" value="1"/>
</dbReference>
<dbReference type="PROSITE" id="PS50076">
    <property type="entry name" value="DNAJ_2"/>
    <property type="match status" value="1"/>
</dbReference>
<evidence type="ECO:0000259" key="7">
    <source>
        <dbReference type="PROSITE" id="PS50076"/>
    </source>
</evidence>
<dbReference type="Gene3D" id="2.10.230.10">
    <property type="entry name" value="Heat shock protein DnaJ, cysteine-rich domain"/>
    <property type="match status" value="1"/>
</dbReference>
<feature type="domain" description="CR-type" evidence="8">
    <location>
        <begin position="276"/>
        <end position="358"/>
    </location>
</feature>
<dbReference type="FunFam" id="2.10.230.10:FF:000002">
    <property type="entry name" value="Molecular chaperone DnaJ"/>
    <property type="match status" value="1"/>
</dbReference>
<sequence length="611" mass="67525">VDIFSLLRTPNEVFQGFLYMYHLQPPSGPLCLRGESRETRFASPSMAAPSPSRTFGFPKPASCSIRRSPVLLWNSAVPVRGFFFTSALAAVDRVRLPSRARKVSSMGKINFRDPAAQFPRWRCPCPPRRRRPRGGVAAMAKGSDYYATLNLTRNATLQEIKTAYRNLARKYHPDMNKNPGAEEKFKEISGAYEVLSDDEKRSLYDRFGEAGLQGEYGGSGVGPQGMDPFEVFAAFFGESNGLFGSRGDSGSINFNHKQNLDIRYDLFLSFEESIFGGRREIGITRFETCDKCNGTGAKFSSCVKLCMDCGGRGGVMRTQRTPFGVVSQVSTCSKCGGDGKIITDNCGKCSGEGRVQKKGSTMVQIPPGVHDGVTMQIQGCGNYDKERGTAGDLYLCVHVAEKFGVQRKGLNLYSDITIDYTKAILGTVLKVETINGYKDLYIPPGTQPGQTIKIPNMGVPNMKKPSVRGDHYFIVNVEIPKDISDAERALVEELASLRGSSKEYLAPEKDNYNTQEHKIRRQRKQGNDIRPSIWRSIRNLFGGNQDSTKFASLSLAPQVATAPPALDPLLVVPLCLVCILTCIISFTRSDSSFLLLRRNPSNRHKLTKKTE</sequence>
<dbReference type="InterPro" id="IPR001305">
    <property type="entry name" value="HSP_DnaJ_Cys-rich_dom"/>
</dbReference>
<dbReference type="InterPro" id="IPR036410">
    <property type="entry name" value="HSP_DnaJ_Cys-rich_dom_sf"/>
</dbReference>
<proteinExistence type="inferred from homology"/>
<feature type="domain" description="J" evidence="7">
    <location>
        <begin position="144"/>
        <end position="208"/>
    </location>
</feature>
<dbReference type="Gene3D" id="2.60.260.20">
    <property type="entry name" value="Urease metallochaperone UreE, N-terminal domain"/>
    <property type="match status" value="2"/>
</dbReference>
<dbReference type="PANTHER" id="PTHR43096:SF26">
    <property type="entry name" value="CR-TYPE DOMAIN-CONTAINING PROTEIN"/>
    <property type="match status" value="1"/>
</dbReference>
<dbReference type="SMART" id="SM00271">
    <property type="entry name" value="DnaJ"/>
    <property type="match status" value="1"/>
</dbReference>
<dbReference type="Gene3D" id="1.10.287.110">
    <property type="entry name" value="DnaJ domain"/>
    <property type="match status" value="1"/>
</dbReference>
<dbReference type="SUPFAM" id="SSF57938">
    <property type="entry name" value="DnaJ/Hsp40 cysteine-rich domain"/>
    <property type="match status" value="1"/>
</dbReference>
<reference evidence="9" key="1">
    <citation type="submission" date="2015-07" db="EMBL/GenBank/DDBJ databases">
        <title>Transcriptome Assembly of Anthurium amnicola.</title>
        <authorList>
            <person name="Suzuki J."/>
        </authorList>
    </citation>
    <scope>NUCLEOTIDE SEQUENCE</scope>
</reference>
<dbReference type="CDD" id="cd10747">
    <property type="entry name" value="DnaJ_C"/>
    <property type="match status" value="1"/>
</dbReference>
<dbReference type="InterPro" id="IPR002939">
    <property type="entry name" value="DnaJ_C"/>
</dbReference>
<dbReference type="InterPro" id="IPR008971">
    <property type="entry name" value="HSP40/DnaJ_pept-bd"/>
</dbReference>
<dbReference type="GO" id="GO:0005524">
    <property type="term" value="F:ATP binding"/>
    <property type="evidence" value="ECO:0007669"/>
    <property type="project" value="InterPro"/>
</dbReference>
<dbReference type="AlphaFoldDB" id="A0A1D1XU00"/>
<dbReference type="CDD" id="cd06257">
    <property type="entry name" value="DnaJ"/>
    <property type="match status" value="1"/>
</dbReference>
<dbReference type="GO" id="GO:0031072">
    <property type="term" value="F:heat shock protein binding"/>
    <property type="evidence" value="ECO:0007669"/>
    <property type="project" value="InterPro"/>
</dbReference>
<gene>
    <name evidence="9" type="primary">dnaJ_25</name>
    <name evidence="9" type="ORF">g.79997</name>
</gene>
<evidence type="ECO:0000256" key="4">
    <source>
        <dbReference type="ARBA" id="ARBA00022833"/>
    </source>
</evidence>
<dbReference type="InterPro" id="IPR036869">
    <property type="entry name" value="J_dom_sf"/>
</dbReference>
<dbReference type="SUPFAM" id="SSF46565">
    <property type="entry name" value="Chaperone J-domain"/>
    <property type="match status" value="1"/>
</dbReference>
<keyword evidence="4 6" id="KW-0862">Zinc</keyword>
<dbReference type="GO" id="GO:0009408">
    <property type="term" value="P:response to heat"/>
    <property type="evidence" value="ECO:0007669"/>
    <property type="project" value="InterPro"/>
</dbReference>
<dbReference type="GO" id="GO:0009535">
    <property type="term" value="C:chloroplast thylakoid membrane"/>
    <property type="evidence" value="ECO:0007669"/>
    <property type="project" value="TreeGrafter"/>
</dbReference>
<dbReference type="NCBIfam" id="TIGR02349">
    <property type="entry name" value="DnaJ_bact"/>
    <property type="match status" value="1"/>
</dbReference>
<keyword evidence="2" id="KW-0677">Repeat</keyword>
<dbReference type="FunFam" id="2.60.260.20:FF:000005">
    <property type="entry name" value="Chaperone protein dnaJ 1, mitochondrial"/>
    <property type="match status" value="1"/>
</dbReference>
<accession>A0A1D1XU00</accession>
<dbReference type="Pfam" id="PF00226">
    <property type="entry name" value="DnaJ"/>
    <property type="match status" value="1"/>
</dbReference>
<dbReference type="GO" id="GO:0005783">
    <property type="term" value="C:endoplasmic reticulum"/>
    <property type="evidence" value="ECO:0007669"/>
    <property type="project" value="UniProtKB-ARBA"/>
</dbReference>
<dbReference type="PROSITE" id="PS00636">
    <property type="entry name" value="DNAJ_1"/>
    <property type="match status" value="1"/>
</dbReference>
<dbReference type="EMBL" id="GDJX01022094">
    <property type="protein sequence ID" value="JAT45842.1"/>
    <property type="molecule type" value="Transcribed_RNA"/>
</dbReference>
<keyword evidence="5" id="KW-0143">Chaperone</keyword>
<dbReference type="HAMAP" id="MF_01152">
    <property type="entry name" value="DnaJ"/>
    <property type="match status" value="1"/>
</dbReference>
<organism evidence="9">
    <name type="scientific">Anthurium amnicola</name>
    <dbReference type="NCBI Taxonomy" id="1678845"/>
    <lineage>
        <taxon>Eukaryota</taxon>
        <taxon>Viridiplantae</taxon>
        <taxon>Streptophyta</taxon>
        <taxon>Embryophyta</taxon>
        <taxon>Tracheophyta</taxon>
        <taxon>Spermatophyta</taxon>
        <taxon>Magnoliopsida</taxon>
        <taxon>Liliopsida</taxon>
        <taxon>Araceae</taxon>
        <taxon>Pothoideae</taxon>
        <taxon>Potheae</taxon>
        <taxon>Anthurium</taxon>
    </lineage>
</organism>
<evidence type="ECO:0000313" key="9">
    <source>
        <dbReference type="EMBL" id="JAT45842.1"/>
    </source>
</evidence>